<accession>A0A7D9M9D8</accession>
<name>A0A7D9M9D8_PARCT</name>
<evidence type="ECO:0000313" key="1">
    <source>
        <dbReference type="EMBL" id="CAB4044460.1"/>
    </source>
</evidence>
<comment type="caution">
    <text evidence="1">The sequence shown here is derived from an EMBL/GenBank/DDBJ whole genome shotgun (WGS) entry which is preliminary data.</text>
</comment>
<evidence type="ECO:0000313" key="2">
    <source>
        <dbReference type="Proteomes" id="UP001152795"/>
    </source>
</evidence>
<protein>
    <submittedName>
        <fullName evidence="1">Uncharacterized protein</fullName>
    </submittedName>
</protein>
<keyword evidence="2" id="KW-1185">Reference proteome</keyword>
<dbReference type="AlphaFoldDB" id="A0A7D9M9D8"/>
<dbReference type="OrthoDB" id="10067251at2759"/>
<dbReference type="Proteomes" id="UP001152795">
    <property type="component" value="Unassembled WGS sequence"/>
</dbReference>
<feature type="non-terminal residue" evidence="1">
    <location>
        <position position="1"/>
    </location>
</feature>
<feature type="non-terminal residue" evidence="1">
    <location>
        <position position="52"/>
    </location>
</feature>
<proteinExistence type="predicted"/>
<sequence length="52" mass="5966">EADKGGAVVVWGRKDYYDEAYNYLNDQQVYEVAESDPLDRVNSLIEETLDPL</sequence>
<reference evidence="1" key="1">
    <citation type="submission" date="2020-04" db="EMBL/GenBank/DDBJ databases">
        <authorList>
            <person name="Alioto T."/>
            <person name="Alioto T."/>
            <person name="Gomez Garrido J."/>
        </authorList>
    </citation>
    <scope>NUCLEOTIDE SEQUENCE</scope>
    <source>
        <strain evidence="1">A484AB</strain>
    </source>
</reference>
<gene>
    <name evidence="1" type="ORF">PACLA_8A071761</name>
</gene>
<dbReference type="EMBL" id="CACRXK020035045">
    <property type="protein sequence ID" value="CAB4044460.1"/>
    <property type="molecule type" value="Genomic_DNA"/>
</dbReference>
<organism evidence="1 2">
    <name type="scientific">Paramuricea clavata</name>
    <name type="common">Red gorgonian</name>
    <name type="synonym">Violescent sea-whip</name>
    <dbReference type="NCBI Taxonomy" id="317549"/>
    <lineage>
        <taxon>Eukaryota</taxon>
        <taxon>Metazoa</taxon>
        <taxon>Cnidaria</taxon>
        <taxon>Anthozoa</taxon>
        <taxon>Octocorallia</taxon>
        <taxon>Malacalcyonacea</taxon>
        <taxon>Plexauridae</taxon>
        <taxon>Paramuricea</taxon>
    </lineage>
</organism>